<evidence type="ECO:0000313" key="1">
    <source>
        <dbReference type="EMBL" id="VFR92719.1"/>
    </source>
</evidence>
<organism evidence="1">
    <name type="scientific">plant metagenome</name>
    <dbReference type="NCBI Taxonomy" id="1297885"/>
    <lineage>
        <taxon>unclassified sequences</taxon>
        <taxon>metagenomes</taxon>
        <taxon>organismal metagenomes</taxon>
    </lineage>
</organism>
<dbReference type="AlphaFoldDB" id="A0A484V160"/>
<protein>
    <submittedName>
        <fullName evidence="1">Uncharacterized protein</fullName>
    </submittedName>
</protein>
<sequence length="90" mass="10142">MYRQAISVVQREVSLNVGRRPDSPTNFQLIELNPTSGNTRQIEAGDRLTVALGLTEDAENIARVVPHRDIEPITYGTPERVDYTDLYGDR</sequence>
<proteinExistence type="predicted"/>
<gene>
    <name evidence="1" type="ORF">IVO3_2800</name>
</gene>
<name>A0A484V160_9ZZZZ</name>
<accession>A0A484V160</accession>
<reference evidence="1" key="1">
    <citation type="submission" date="2019-03" db="EMBL/GenBank/DDBJ databases">
        <authorList>
            <person name="Danneels B."/>
        </authorList>
    </citation>
    <scope>NUCLEOTIDE SEQUENCE</scope>
</reference>
<dbReference type="EMBL" id="CAADIP010000031">
    <property type="protein sequence ID" value="VFR92719.1"/>
    <property type="molecule type" value="Genomic_DNA"/>
</dbReference>